<dbReference type="EMBL" id="UINC01205272">
    <property type="protein sequence ID" value="SVE26374.1"/>
    <property type="molecule type" value="Genomic_DNA"/>
</dbReference>
<evidence type="ECO:0000313" key="1">
    <source>
        <dbReference type="EMBL" id="SVE26374.1"/>
    </source>
</evidence>
<accession>A0A383C2G3</accession>
<sequence>MVQYLHYHAWDIVRDRISRAGNQSDPFDKIARKDAFDTEIIGATIWGITKHDGEWYFTGKLIPTWVGKKSDIPEGVSPVKIQGKENYATCPSADAVCEHGLYGSLGGLGSISMPSFEGKTLDEVAKNSMRLRGFFHPIDTVIDFDDWDPVPL</sequence>
<gene>
    <name evidence="1" type="ORF">METZ01_LOCUS479228</name>
</gene>
<dbReference type="AlphaFoldDB" id="A0A383C2G3"/>
<protein>
    <submittedName>
        <fullName evidence="1">Uncharacterized protein</fullName>
    </submittedName>
</protein>
<organism evidence="1">
    <name type="scientific">marine metagenome</name>
    <dbReference type="NCBI Taxonomy" id="408172"/>
    <lineage>
        <taxon>unclassified sequences</taxon>
        <taxon>metagenomes</taxon>
        <taxon>ecological metagenomes</taxon>
    </lineage>
</organism>
<name>A0A383C2G3_9ZZZZ</name>
<proteinExistence type="predicted"/>
<reference evidence="1" key="1">
    <citation type="submission" date="2018-05" db="EMBL/GenBank/DDBJ databases">
        <authorList>
            <person name="Lanie J.A."/>
            <person name="Ng W.-L."/>
            <person name="Kazmierczak K.M."/>
            <person name="Andrzejewski T.M."/>
            <person name="Davidsen T.M."/>
            <person name="Wayne K.J."/>
            <person name="Tettelin H."/>
            <person name="Glass J.I."/>
            <person name="Rusch D."/>
            <person name="Podicherti R."/>
            <person name="Tsui H.-C.T."/>
            <person name="Winkler M.E."/>
        </authorList>
    </citation>
    <scope>NUCLEOTIDE SEQUENCE</scope>
</reference>